<dbReference type="AlphaFoldDB" id="A0A347TI02"/>
<feature type="transmembrane region" description="Helical" evidence="1">
    <location>
        <begin position="84"/>
        <end position="104"/>
    </location>
</feature>
<protein>
    <submittedName>
        <fullName evidence="2">Putative membrane protein</fullName>
    </submittedName>
</protein>
<organism evidence="2 3">
    <name type="scientific">Malaciobacter marinus</name>
    <dbReference type="NCBI Taxonomy" id="505249"/>
    <lineage>
        <taxon>Bacteria</taxon>
        <taxon>Pseudomonadati</taxon>
        <taxon>Campylobacterota</taxon>
        <taxon>Epsilonproteobacteria</taxon>
        <taxon>Campylobacterales</taxon>
        <taxon>Arcobacteraceae</taxon>
        <taxon>Malaciobacter</taxon>
    </lineage>
</organism>
<keyword evidence="1" id="KW-0472">Membrane</keyword>
<keyword evidence="1" id="KW-0812">Transmembrane</keyword>
<evidence type="ECO:0000256" key="1">
    <source>
        <dbReference type="SAM" id="Phobius"/>
    </source>
</evidence>
<evidence type="ECO:0000313" key="2">
    <source>
        <dbReference type="EMBL" id="AXX86230.1"/>
    </source>
</evidence>
<accession>A0A347TI02</accession>
<dbReference type="RefSeq" id="WP_228150774.1">
    <property type="nucleotide sequence ID" value="NZ_CP032101.1"/>
</dbReference>
<gene>
    <name evidence="2" type="ORF">AMRN_0462</name>
</gene>
<sequence length="106" mass="11518">MNCKVNSIFKKLNTPEQSGKKIGLFRTICAIFGGLLVAYLAMTLLVFILPGTAGESIIIPLMFNTLAWAIAALWISVSSTKMIALYKTFIPSTIFCIAIAIFILGN</sequence>
<proteinExistence type="predicted"/>
<evidence type="ECO:0000313" key="3">
    <source>
        <dbReference type="Proteomes" id="UP000264693"/>
    </source>
</evidence>
<name>A0A347TI02_9BACT</name>
<dbReference type="EMBL" id="CP032101">
    <property type="protein sequence ID" value="AXX86230.1"/>
    <property type="molecule type" value="Genomic_DNA"/>
</dbReference>
<reference evidence="2 3" key="1">
    <citation type="submission" date="2018-08" db="EMBL/GenBank/DDBJ databases">
        <title>Complete genome of the Arcobacter marinus type strain JCM 15502.</title>
        <authorList>
            <person name="Miller W.G."/>
            <person name="Yee E."/>
            <person name="Huynh S."/>
            <person name="Parker C.T."/>
        </authorList>
    </citation>
    <scope>NUCLEOTIDE SEQUENCE [LARGE SCALE GENOMIC DNA]</scope>
    <source>
        <strain evidence="2 3">JCM 15502</strain>
    </source>
</reference>
<keyword evidence="1" id="KW-1133">Transmembrane helix</keyword>
<dbReference type="Proteomes" id="UP000264693">
    <property type="component" value="Chromosome"/>
</dbReference>
<feature type="transmembrane region" description="Helical" evidence="1">
    <location>
        <begin position="57"/>
        <end position="77"/>
    </location>
</feature>
<feature type="transmembrane region" description="Helical" evidence="1">
    <location>
        <begin position="28"/>
        <end position="51"/>
    </location>
</feature>
<dbReference type="KEGG" id="amar:AMRN_0462"/>